<keyword evidence="2" id="KW-1185">Reference proteome</keyword>
<dbReference type="RefSeq" id="WP_013863632.1">
    <property type="nucleotide sequence ID" value="NC_015635.1"/>
</dbReference>
<organism evidence="1 2">
    <name type="scientific">Microlunatus phosphovorus (strain ATCC 700054 / DSM 10555 / JCM 9379 / NBRC 101784 / NCIMB 13414 / VKM Ac-1990 / NM-1)</name>
    <dbReference type="NCBI Taxonomy" id="1032480"/>
    <lineage>
        <taxon>Bacteria</taxon>
        <taxon>Bacillati</taxon>
        <taxon>Actinomycetota</taxon>
        <taxon>Actinomycetes</taxon>
        <taxon>Propionibacteriales</taxon>
        <taxon>Propionibacteriaceae</taxon>
        <taxon>Microlunatus</taxon>
    </lineage>
</organism>
<dbReference type="OrthoDB" id="5190074at2"/>
<dbReference type="Proteomes" id="UP000007947">
    <property type="component" value="Chromosome"/>
</dbReference>
<evidence type="ECO:0000313" key="1">
    <source>
        <dbReference type="EMBL" id="BAK35763.1"/>
    </source>
</evidence>
<evidence type="ECO:0000313" key="2">
    <source>
        <dbReference type="Proteomes" id="UP000007947"/>
    </source>
</evidence>
<dbReference type="STRING" id="1032480.MLP_27490"/>
<dbReference type="eggNOG" id="ENOG502ZJ3T">
    <property type="taxonomic scope" value="Bacteria"/>
</dbReference>
<dbReference type="KEGG" id="mph:MLP_27490"/>
<proteinExistence type="predicted"/>
<dbReference type="AlphaFoldDB" id="F5XI94"/>
<name>F5XI94_MICPN</name>
<dbReference type="HOGENOM" id="CLU_1883375_0_0_11"/>
<gene>
    <name evidence="1" type="ordered locus">MLP_27490</name>
</gene>
<reference evidence="1 2" key="1">
    <citation type="submission" date="2011-05" db="EMBL/GenBank/DDBJ databases">
        <title>Whole genome sequence of Microlunatus phosphovorus NM-1.</title>
        <authorList>
            <person name="Hosoyama A."/>
            <person name="Sasaki K."/>
            <person name="Harada T."/>
            <person name="Igarashi R."/>
            <person name="Kawakoshi A."/>
            <person name="Sasagawa M."/>
            <person name="Fukada J."/>
            <person name="Nakamura S."/>
            <person name="Katano Y."/>
            <person name="Hanada S."/>
            <person name="Kamagata Y."/>
            <person name="Nakamura N."/>
            <person name="Yamazaki S."/>
            <person name="Fujita N."/>
        </authorList>
    </citation>
    <scope>NUCLEOTIDE SEQUENCE [LARGE SCALE GENOMIC DNA]</scope>
    <source>
        <strain evidence="2">ATCC 700054 / DSM 10555 / JCM 9379 / NBRC 101784 / NCIMB 13414 / VKM Ac-1990 / NM-1</strain>
    </source>
</reference>
<sequence length="135" mass="14799">MPIRDPLHVLQFGPMWMLSAITGTESFAAIDREVFAEILDNVIHRTPAEAREVLQTVADAGPDLFLDFELDDRPLVSGIRHIAEVLSAGDSDFAADYKLALLRIGIGIAKARGPYGRQVSAENEQQLLLVAELLC</sequence>
<accession>F5XI94</accession>
<dbReference type="EMBL" id="AP012204">
    <property type="protein sequence ID" value="BAK35763.1"/>
    <property type="molecule type" value="Genomic_DNA"/>
</dbReference>
<protein>
    <submittedName>
        <fullName evidence="1">Uncharacterized protein</fullName>
    </submittedName>
</protein>